<keyword evidence="1" id="KW-0472">Membrane</keyword>
<name>A0ABX7NW19_9BACT</name>
<dbReference type="EMBL" id="CP071090">
    <property type="protein sequence ID" value="QSQ23069.1"/>
    <property type="molecule type" value="Genomic_DNA"/>
</dbReference>
<evidence type="ECO:0000256" key="1">
    <source>
        <dbReference type="SAM" id="Phobius"/>
    </source>
</evidence>
<evidence type="ECO:0000313" key="2">
    <source>
        <dbReference type="EMBL" id="QSQ23069.1"/>
    </source>
</evidence>
<reference evidence="2 3" key="1">
    <citation type="submission" date="2021-02" db="EMBL/GenBank/DDBJ databases">
        <title>De Novo genome assembly of isolated myxobacteria.</title>
        <authorList>
            <person name="Stevens D.C."/>
        </authorList>
    </citation>
    <scope>NUCLEOTIDE SEQUENCE [LARGE SCALE GENOMIC DNA]</scope>
    <source>
        <strain evidence="3">SCPEA02</strain>
    </source>
</reference>
<keyword evidence="1" id="KW-0812">Transmembrane</keyword>
<gene>
    <name evidence="2" type="ORF">JY651_49650</name>
</gene>
<organism evidence="2 3">
    <name type="scientific">Pyxidicoccus parkwayensis</name>
    <dbReference type="NCBI Taxonomy" id="2813578"/>
    <lineage>
        <taxon>Bacteria</taxon>
        <taxon>Pseudomonadati</taxon>
        <taxon>Myxococcota</taxon>
        <taxon>Myxococcia</taxon>
        <taxon>Myxococcales</taxon>
        <taxon>Cystobacterineae</taxon>
        <taxon>Myxococcaceae</taxon>
        <taxon>Pyxidicoccus</taxon>
    </lineage>
</organism>
<feature type="transmembrane region" description="Helical" evidence="1">
    <location>
        <begin position="168"/>
        <end position="187"/>
    </location>
</feature>
<evidence type="ECO:0000313" key="3">
    <source>
        <dbReference type="Proteomes" id="UP000662747"/>
    </source>
</evidence>
<dbReference type="RefSeq" id="WP_206724645.1">
    <property type="nucleotide sequence ID" value="NZ_CP071090.1"/>
</dbReference>
<accession>A0ABX7NW19</accession>
<proteinExistence type="predicted"/>
<sequence>MTERIRSGGVTGEALSTEDIRRRLEGRAEVIEAARTRQAALESVLGARRWKRRLRARPELVPQWLEHAPAVAEALDRTGRRAEVEGWPEDTPVLVAARELVEGGKRLTELVRRRLALLAPVSGAASLQEDLSRLDALVRKEAALTLAPGEVLVFDGQRKWQASPHIPPLALLLLLCTGALVVSGVLVDKVFGLGGGLSLLLMMAAIAPLMGVALRSGRAWLTSERLVWQPVLGEAVSVPLESIPLGGIHVHPELLGVRVEGERKVHVRHLQDSHQLAVLVELHRQPPLRGVARAGVKLADVAIYPATLTDVMGRHKGYAVLRPDGVSFIPGGQGTAALHAVTGTAVELPVETEWVLEQLRWLPDTEFDACVARVVKATGGQRWSAWESSYRAGAPVWKEIRITQGPAVLTGGVDWSRQDATERILRSWPRSTPGGR</sequence>
<protein>
    <submittedName>
        <fullName evidence="2">Uncharacterized protein</fullName>
    </submittedName>
</protein>
<keyword evidence="1" id="KW-1133">Transmembrane helix</keyword>
<feature type="transmembrane region" description="Helical" evidence="1">
    <location>
        <begin position="193"/>
        <end position="214"/>
    </location>
</feature>
<dbReference type="Proteomes" id="UP000662747">
    <property type="component" value="Chromosome"/>
</dbReference>
<keyword evidence="3" id="KW-1185">Reference proteome</keyword>